<evidence type="ECO:0000259" key="1">
    <source>
        <dbReference type="Pfam" id="PF20516"/>
    </source>
</evidence>
<feature type="domain" description="PD-(D/E)XK nuclease-like" evidence="1">
    <location>
        <begin position="111"/>
        <end position="197"/>
    </location>
</feature>
<protein>
    <recommendedName>
        <fullName evidence="1">PD-(D/E)XK nuclease-like domain-containing protein</fullName>
    </recommendedName>
</protein>
<dbReference type="InterPro" id="IPR046797">
    <property type="entry name" value="PDDEXK_12"/>
</dbReference>
<accession>A0A6A6X146</accession>
<dbReference type="AlphaFoldDB" id="A0A6A6X146"/>
<dbReference type="OrthoDB" id="3797383at2759"/>
<keyword evidence="3" id="KW-1185">Reference proteome</keyword>
<sequence>MCPMEEPGQLHMIDVHSKTFCDATVLQWRCSGKYAPRYRVLLEAVDCDTVLYHHICIIHGVKLTYLVNSTAERLGDRLAEGVHSGFIPQGLQHVIKNDFEVGYQNTKLDFDHNDKCSPEELATIWNKIKEIFLNARDCKDGSRDENAWCDDVVRPLVYLAIYLYGNGKWWFQSVQSQSINPRYLSTIPVPTPTSRLLKSANITCFAYSGDAPPSCHPDADNTERHLAMAPT</sequence>
<dbReference type="Proteomes" id="UP000799757">
    <property type="component" value="Unassembled WGS sequence"/>
</dbReference>
<organism evidence="2 3">
    <name type="scientific">Melanomma pulvis-pyrius CBS 109.77</name>
    <dbReference type="NCBI Taxonomy" id="1314802"/>
    <lineage>
        <taxon>Eukaryota</taxon>
        <taxon>Fungi</taxon>
        <taxon>Dikarya</taxon>
        <taxon>Ascomycota</taxon>
        <taxon>Pezizomycotina</taxon>
        <taxon>Dothideomycetes</taxon>
        <taxon>Pleosporomycetidae</taxon>
        <taxon>Pleosporales</taxon>
        <taxon>Melanommataceae</taxon>
        <taxon>Melanomma</taxon>
    </lineage>
</organism>
<dbReference type="EMBL" id="MU002108">
    <property type="protein sequence ID" value="KAF2789873.1"/>
    <property type="molecule type" value="Genomic_DNA"/>
</dbReference>
<name>A0A6A6X146_9PLEO</name>
<proteinExistence type="predicted"/>
<evidence type="ECO:0000313" key="2">
    <source>
        <dbReference type="EMBL" id="KAF2789873.1"/>
    </source>
</evidence>
<gene>
    <name evidence="2" type="ORF">K505DRAFT_365232</name>
</gene>
<reference evidence="2" key="1">
    <citation type="journal article" date="2020" name="Stud. Mycol.">
        <title>101 Dothideomycetes genomes: a test case for predicting lifestyles and emergence of pathogens.</title>
        <authorList>
            <person name="Haridas S."/>
            <person name="Albert R."/>
            <person name="Binder M."/>
            <person name="Bloem J."/>
            <person name="Labutti K."/>
            <person name="Salamov A."/>
            <person name="Andreopoulos B."/>
            <person name="Baker S."/>
            <person name="Barry K."/>
            <person name="Bills G."/>
            <person name="Bluhm B."/>
            <person name="Cannon C."/>
            <person name="Castanera R."/>
            <person name="Culley D."/>
            <person name="Daum C."/>
            <person name="Ezra D."/>
            <person name="Gonzalez J."/>
            <person name="Henrissat B."/>
            <person name="Kuo A."/>
            <person name="Liang C."/>
            <person name="Lipzen A."/>
            <person name="Lutzoni F."/>
            <person name="Magnuson J."/>
            <person name="Mondo S."/>
            <person name="Nolan M."/>
            <person name="Ohm R."/>
            <person name="Pangilinan J."/>
            <person name="Park H.-J."/>
            <person name="Ramirez L."/>
            <person name="Alfaro M."/>
            <person name="Sun H."/>
            <person name="Tritt A."/>
            <person name="Yoshinaga Y."/>
            <person name="Zwiers L.-H."/>
            <person name="Turgeon B."/>
            <person name="Goodwin S."/>
            <person name="Spatafora J."/>
            <person name="Crous P."/>
            <person name="Grigoriev I."/>
        </authorList>
    </citation>
    <scope>NUCLEOTIDE SEQUENCE</scope>
    <source>
        <strain evidence="2">CBS 109.77</strain>
    </source>
</reference>
<evidence type="ECO:0000313" key="3">
    <source>
        <dbReference type="Proteomes" id="UP000799757"/>
    </source>
</evidence>
<dbReference type="Pfam" id="PF20516">
    <property type="entry name" value="PDDEXK_12"/>
    <property type="match status" value="1"/>
</dbReference>